<proteinExistence type="predicted"/>
<dbReference type="InParanoid" id="A0A1Q3C0T9"/>
<dbReference type="Pfam" id="PF14223">
    <property type="entry name" value="Retrotran_gag_2"/>
    <property type="match status" value="1"/>
</dbReference>
<evidence type="ECO:0000256" key="1">
    <source>
        <dbReference type="PROSITE-ProRule" id="PRU00047"/>
    </source>
</evidence>
<feature type="coiled-coil region" evidence="2">
    <location>
        <begin position="187"/>
        <end position="221"/>
    </location>
</feature>
<evidence type="ECO:0000259" key="4">
    <source>
        <dbReference type="PROSITE" id="PS50158"/>
    </source>
</evidence>
<reference evidence="6" key="1">
    <citation type="submission" date="2016-04" db="EMBL/GenBank/DDBJ databases">
        <title>Cephalotus genome sequencing.</title>
        <authorList>
            <person name="Fukushima K."/>
            <person name="Hasebe M."/>
            <person name="Fang X."/>
        </authorList>
    </citation>
    <scope>NUCLEOTIDE SEQUENCE [LARGE SCALE GENOMIC DNA]</scope>
    <source>
        <strain evidence="6">cv. St1</strain>
    </source>
</reference>
<feature type="compositionally biased region" description="Acidic residues" evidence="3">
    <location>
        <begin position="88"/>
        <end position="97"/>
    </location>
</feature>
<feature type="domain" description="CCHC-type" evidence="4">
    <location>
        <begin position="111"/>
        <end position="126"/>
    </location>
</feature>
<dbReference type="SMART" id="SM00343">
    <property type="entry name" value="ZnF_C2HC"/>
    <property type="match status" value="1"/>
</dbReference>
<comment type="caution">
    <text evidence="5">The sequence shown here is derived from an EMBL/GenBank/DDBJ whole genome shotgun (WGS) entry which is preliminary data.</text>
</comment>
<dbReference type="InterPro" id="IPR036875">
    <property type="entry name" value="Znf_CCHC_sf"/>
</dbReference>
<evidence type="ECO:0000313" key="5">
    <source>
        <dbReference type="EMBL" id="GAV73884.1"/>
    </source>
</evidence>
<dbReference type="Gene3D" id="4.10.60.10">
    <property type="entry name" value="Zinc finger, CCHC-type"/>
    <property type="match status" value="1"/>
</dbReference>
<organism evidence="5 6">
    <name type="scientific">Cephalotus follicularis</name>
    <name type="common">Albany pitcher plant</name>
    <dbReference type="NCBI Taxonomy" id="3775"/>
    <lineage>
        <taxon>Eukaryota</taxon>
        <taxon>Viridiplantae</taxon>
        <taxon>Streptophyta</taxon>
        <taxon>Embryophyta</taxon>
        <taxon>Tracheophyta</taxon>
        <taxon>Spermatophyta</taxon>
        <taxon>Magnoliopsida</taxon>
        <taxon>eudicotyledons</taxon>
        <taxon>Gunneridae</taxon>
        <taxon>Pentapetalae</taxon>
        <taxon>rosids</taxon>
        <taxon>fabids</taxon>
        <taxon>Oxalidales</taxon>
        <taxon>Cephalotaceae</taxon>
        <taxon>Cephalotus</taxon>
    </lineage>
</organism>
<dbReference type="InterPro" id="IPR001878">
    <property type="entry name" value="Znf_CCHC"/>
</dbReference>
<dbReference type="SUPFAM" id="SSF57756">
    <property type="entry name" value="Retrovirus zinc finger-like domains"/>
    <property type="match status" value="1"/>
</dbReference>
<feature type="non-terminal residue" evidence="5">
    <location>
        <position position="297"/>
    </location>
</feature>
<keyword evidence="1" id="KW-0862">Zinc</keyword>
<dbReference type="Pfam" id="PF00098">
    <property type="entry name" value="zf-CCHC"/>
    <property type="match status" value="1"/>
</dbReference>
<dbReference type="GO" id="GO:0003676">
    <property type="term" value="F:nucleic acid binding"/>
    <property type="evidence" value="ECO:0007669"/>
    <property type="project" value="InterPro"/>
</dbReference>
<evidence type="ECO:0000313" key="6">
    <source>
        <dbReference type="Proteomes" id="UP000187406"/>
    </source>
</evidence>
<dbReference type="OrthoDB" id="1738629at2759"/>
<evidence type="ECO:0000256" key="3">
    <source>
        <dbReference type="SAM" id="MobiDB-lite"/>
    </source>
</evidence>
<dbReference type="PROSITE" id="PS50158">
    <property type="entry name" value="ZF_CCHC"/>
    <property type="match status" value="1"/>
</dbReference>
<feature type="non-terminal residue" evidence="5">
    <location>
        <position position="1"/>
    </location>
</feature>
<keyword evidence="6" id="KW-1185">Reference proteome</keyword>
<accession>A0A1Q3C0T9</accession>
<dbReference type="AlphaFoldDB" id="A0A1Q3C0T9"/>
<dbReference type="EMBL" id="BDDD01001162">
    <property type="protein sequence ID" value="GAV73884.1"/>
    <property type="molecule type" value="Genomic_DNA"/>
</dbReference>
<gene>
    <name evidence="5" type="ORF">CFOL_v3_17367</name>
</gene>
<dbReference type="Proteomes" id="UP000187406">
    <property type="component" value="Unassembled WGS sequence"/>
</dbReference>
<name>A0A1Q3C0T9_CEPFO</name>
<keyword evidence="1" id="KW-0863">Zinc-finger</keyword>
<evidence type="ECO:0000256" key="2">
    <source>
        <dbReference type="SAM" id="Coils"/>
    </source>
</evidence>
<keyword evidence="1" id="KW-0479">Metal-binding</keyword>
<dbReference type="GO" id="GO:0008270">
    <property type="term" value="F:zinc ion binding"/>
    <property type="evidence" value="ECO:0007669"/>
    <property type="project" value="UniProtKB-KW"/>
</dbReference>
<feature type="region of interest" description="Disordered" evidence="3">
    <location>
        <begin position="64"/>
        <end position="102"/>
    </location>
</feature>
<sequence>NIINSLQSLNKCYTNSEMVRKILRCLPKSWMPKVTAIEEAKDLNTLPLEELLGSLMTHEMTIKNHEDDEEQEKKKKKVIAFKSSTTDSSEEDSDDETLPSKPKTKKEEIICFECNKPGHYKSECPRLKKAKDTIKKKKAMLATWSNSDESSSEEEENQEVAQLALMAINDSDEDEDENEVSELLELLGNFSLENTSLKRTIKALNRENVSLKHEIECLSNKSLDDKTIYLEKENETLKVEIVALKKTFSKFSNSSEKLDNLLGLQRCVFNKAGLGYDEMNNVKHFQKYLEKKDSRKT</sequence>
<keyword evidence="2" id="KW-0175">Coiled coil</keyword>
<protein>
    <submittedName>
        <fullName evidence="5">Zf-CCHC domain-containing protein/UBN2 domain-containing protein</fullName>
    </submittedName>
</protein>